<evidence type="ECO:0000313" key="7">
    <source>
        <dbReference type="EMBL" id="UXY15122.1"/>
    </source>
</evidence>
<keyword evidence="3" id="KW-0547">Nucleotide-binding</keyword>
<evidence type="ECO:0000313" key="8">
    <source>
        <dbReference type="Proteomes" id="UP001061302"/>
    </source>
</evidence>
<accession>A0ABY6DM94</accession>
<dbReference type="GO" id="GO:0016301">
    <property type="term" value="F:kinase activity"/>
    <property type="evidence" value="ECO:0007669"/>
    <property type="project" value="UniProtKB-KW"/>
</dbReference>
<feature type="domain" description="Carbohydrate kinase PfkB" evidence="6">
    <location>
        <begin position="1"/>
        <end position="289"/>
    </location>
</feature>
<dbReference type="InterPro" id="IPR029056">
    <property type="entry name" value="Ribokinase-like"/>
</dbReference>
<evidence type="ECO:0000256" key="5">
    <source>
        <dbReference type="ARBA" id="ARBA00022840"/>
    </source>
</evidence>
<proteinExistence type="inferred from homology"/>
<evidence type="ECO:0000256" key="3">
    <source>
        <dbReference type="ARBA" id="ARBA00022741"/>
    </source>
</evidence>
<dbReference type="Pfam" id="PF00294">
    <property type="entry name" value="PfkB"/>
    <property type="match status" value="1"/>
</dbReference>
<keyword evidence="4 7" id="KW-0418">Kinase</keyword>
<dbReference type="CDD" id="cd01167">
    <property type="entry name" value="bac_FRK"/>
    <property type="match status" value="1"/>
</dbReference>
<dbReference type="InterPro" id="IPR011611">
    <property type="entry name" value="PfkB_dom"/>
</dbReference>
<dbReference type="InterPro" id="IPR050306">
    <property type="entry name" value="PfkB_Carbo_kinase"/>
</dbReference>
<reference evidence="7" key="1">
    <citation type="submission" date="2022-10" db="EMBL/GenBank/DDBJ databases">
        <title>Chitiniphilus purpureus sp. nov., a novel chitin-degrading bacterium isolated from crawfish pond sediment.</title>
        <authorList>
            <person name="Li K."/>
        </authorList>
    </citation>
    <scope>NUCLEOTIDE SEQUENCE</scope>
    <source>
        <strain evidence="7">CD1</strain>
    </source>
</reference>
<evidence type="ECO:0000256" key="4">
    <source>
        <dbReference type="ARBA" id="ARBA00022777"/>
    </source>
</evidence>
<keyword evidence="5" id="KW-0067">ATP-binding</keyword>
<dbReference type="PANTHER" id="PTHR43085:SF1">
    <property type="entry name" value="PSEUDOURIDINE KINASE-RELATED"/>
    <property type="match status" value="1"/>
</dbReference>
<gene>
    <name evidence="7" type="ORF">N8I74_17685</name>
</gene>
<evidence type="ECO:0000259" key="6">
    <source>
        <dbReference type="Pfam" id="PF00294"/>
    </source>
</evidence>
<keyword evidence="2" id="KW-0808">Transferase</keyword>
<sequence>MARFVVFGEALTDFIRDDGTHWRAVPGGACWNVARAGARLGVATAFAGAVSLDVFGDELVALSRAAGLDLRFMQQVDRPPLLAMVPSRDPPCYFFVGDNSADLHFDPAQLPQDWLQHAQTVHFGSISLARAPLAGRLVDLARKAKAAGRRIAFDPNHRNLMDRQYQETLRVMVQLADCIKVSDEDLERLFPTQSQPQALATLRGWAPDAQLLFTQGAAGMTLFADGAVWRRPAFAISVADTVGAGDASMGAWMASLLQRPDATPAQHLDYAAAAAALACTRHGAYAPEPVEVAALLQSH</sequence>
<evidence type="ECO:0000256" key="1">
    <source>
        <dbReference type="ARBA" id="ARBA00010688"/>
    </source>
</evidence>
<dbReference type="Proteomes" id="UP001061302">
    <property type="component" value="Chromosome"/>
</dbReference>
<comment type="similarity">
    <text evidence="1">Belongs to the carbohydrate kinase PfkB family.</text>
</comment>
<name>A0ABY6DM94_9NEIS</name>
<dbReference type="SUPFAM" id="SSF53613">
    <property type="entry name" value="Ribokinase-like"/>
    <property type="match status" value="1"/>
</dbReference>
<evidence type="ECO:0000256" key="2">
    <source>
        <dbReference type="ARBA" id="ARBA00022679"/>
    </source>
</evidence>
<keyword evidence="8" id="KW-1185">Reference proteome</keyword>
<dbReference type="PANTHER" id="PTHR43085">
    <property type="entry name" value="HEXOKINASE FAMILY MEMBER"/>
    <property type="match status" value="1"/>
</dbReference>
<protein>
    <submittedName>
        <fullName evidence="7">Carbohydrate kinase</fullName>
    </submittedName>
</protein>
<organism evidence="7 8">
    <name type="scientific">Chitiniphilus purpureus</name>
    <dbReference type="NCBI Taxonomy" id="2981137"/>
    <lineage>
        <taxon>Bacteria</taxon>
        <taxon>Pseudomonadati</taxon>
        <taxon>Pseudomonadota</taxon>
        <taxon>Betaproteobacteria</taxon>
        <taxon>Neisseriales</taxon>
        <taxon>Chitinibacteraceae</taxon>
        <taxon>Chitiniphilus</taxon>
    </lineage>
</organism>
<dbReference type="Gene3D" id="3.40.1190.20">
    <property type="match status" value="1"/>
</dbReference>
<dbReference type="EMBL" id="CP106753">
    <property type="protein sequence ID" value="UXY15122.1"/>
    <property type="molecule type" value="Genomic_DNA"/>
</dbReference>
<dbReference type="RefSeq" id="WP_263124508.1">
    <property type="nucleotide sequence ID" value="NZ_CP106753.1"/>
</dbReference>